<dbReference type="GO" id="GO:0010089">
    <property type="term" value="P:xylem development"/>
    <property type="evidence" value="ECO:0007669"/>
    <property type="project" value="InterPro"/>
</dbReference>
<dbReference type="PANTHER" id="PTHR35301:SF1">
    <property type="entry name" value="CLAVATA3_ESR (CLE)-RELATED PROTEIN 41-RELATED"/>
    <property type="match status" value="1"/>
</dbReference>
<sequence>METPFKPCTVAVPYCIGIEAETCMARDQGRLGSNAFLCCFLFCLLLLSLLQPQIQLKININVSFTSSSSSSSGSRRLLLPSSSRSMKRHPNSRNSTSEFEASKHEVPSGPNPVSNR</sequence>
<dbReference type="GO" id="GO:0033612">
    <property type="term" value="F:receptor serine/threonine kinase binding"/>
    <property type="evidence" value="ECO:0007669"/>
    <property type="project" value="InterPro"/>
</dbReference>
<dbReference type="AlphaFoldDB" id="A0A9E7E846"/>
<dbReference type="PANTHER" id="PTHR35301">
    <property type="entry name" value="CLAVATA3/ESR (CLE)-RELATED PROTEIN 41-RELATED"/>
    <property type="match status" value="1"/>
</dbReference>
<feature type="compositionally biased region" description="Low complexity" evidence="1">
    <location>
        <begin position="66"/>
        <end position="84"/>
    </location>
</feature>
<dbReference type="OrthoDB" id="759183at2759"/>
<accession>A0A9E7E846</accession>
<feature type="transmembrane region" description="Helical" evidence="2">
    <location>
        <begin position="31"/>
        <end position="50"/>
    </location>
</feature>
<organism evidence="3 4">
    <name type="scientific">Musa troglodytarum</name>
    <name type="common">fe'i banana</name>
    <dbReference type="NCBI Taxonomy" id="320322"/>
    <lineage>
        <taxon>Eukaryota</taxon>
        <taxon>Viridiplantae</taxon>
        <taxon>Streptophyta</taxon>
        <taxon>Embryophyta</taxon>
        <taxon>Tracheophyta</taxon>
        <taxon>Spermatophyta</taxon>
        <taxon>Magnoliopsida</taxon>
        <taxon>Liliopsida</taxon>
        <taxon>Zingiberales</taxon>
        <taxon>Musaceae</taxon>
        <taxon>Musa</taxon>
    </lineage>
</organism>
<feature type="region of interest" description="Disordered" evidence="1">
    <location>
        <begin position="64"/>
        <end position="116"/>
    </location>
</feature>
<evidence type="ECO:0000313" key="3">
    <source>
        <dbReference type="EMBL" id="URD72199.1"/>
    </source>
</evidence>
<gene>
    <name evidence="3" type="ORF">MUK42_34371</name>
</gene>
<evidence type="ECO:0000256" key="1">
    <source>
        <dbReference type="SAM" id="MobiDB-lite"/>
    </source>
</evidence>
<name>A0A9E7E846_9LILI</name>
<evidence type="ECO:0000313" key="4">
    <source>
        <dbReference type="Proteomes" id="UP001055439"/>
    </source>
</evidence>
<evidence type="ECO:0000256" key="2">
    <source>
        <dbReference type="SAM" id="Phobius"/>
    </source>
</evidence>
<protein>
    <submittedName>
        <fullName evidence="3">Uncharacterized protein</fullName>
    </submittedName>
</protein>
<dbReference type="InterPro" id="IPR037495">
    <property type="entry name" value="CLE41/42/44"/>
</dbReference>
<keyword evidence="2" id="KW-0812">Transmembrane</keyword>
<dbReference type="Proteomes" id="UP001055439">
    <property type="component" value="Chromosome 1"/>
</dbReference>
<keyword evidence="2" id="KW-1133">Transmembrane helix</keyword>
<proteinExistence type="predicted"/>
<keyword evidence="2" id="KW-0472">Membrane</keyword>
<keyword evidence="4" id="KW-1185">Reference proteome</keyword>
<reference evidence="3" key="1">
    <citation type="submission" date="2022-05" db="EMBL/GenBank/DDBJ databases">
        <title>The Musa troglodytarum L. genome provides insights into the mechanism of non-climacteric behaviour and enrichment of carotenoids.</title>
        <authorList>
            <person name="Wang J."/>
        </authorList>
    </citation>
    <scope>NUCLEOTIDE SEQUENCE</scope>
    <source>
        <tissue evidence="3">Leaf</tissue>
    </source>
</reference>
<dbReference type="EMBL" id="CP097502">
    <property type="protein sequence ID" value="URD72199.1"/>
    <property type="molecule type" value="Genomic_DNA"/>
</dbReference>
<dbReference type="GO" id="GO:0048046">
    <property type="term" value="C:apoplast"/>
    <property type="evidence" value="ECO:0007669"/>
    <property type="project" value="TreeGrafter"/>
</dbReference>